<name>A0A0G1N106_9BACT</name>
<gene>
    <name evidence="3" type="ORF">UX20_C0005G0007</name>
</gene>
<evidence type="ECO:0000256" key="1">
    <source>
        <dbReference type="SAM" id="MobiDB-lite"/>
    </source>
</evidence>
<dbReference type="STRING" id="1619050.UX20_C0005G0007"/>
<accession>A0A0G1N106</accession>
<dbReference type="AlphaFoldDB" id="A0A0G1N106"/>
<comment type="caution">
    <text evidence="3">The sequence shown here is derived from an EMBL/GenBank/DDBJ whole genome shotgun (WGS) entry which is preliminary data.</text>
</comment>
<dbReference type="InterPro" id="IPR041657">
    <property type="entry name" value="HTH_17"/>
</dbReference>
<feature type="region of interest" description="Disordered" evidence="1">
    <location>
        <begin position="101"/>
        <end position="120"/>
    </location>
</feature>
<evidence type="ECO:0000313" key="3">
    <source>
        <dbReference type="EMBL" id="KKU14159.1"/>
    </source>
</evidence>
<dbReference type="EMBL" id="LCLH01000005">
    <property type="protein sequence ID" value="KKU14159.1"/>
    <property type="molecule type" value="Genomic_DNA"/>
</dbReference>
<reference evidence="3 4" key="1">
    <citation type="journal article" date="2015" name="Nature">
        <title>rRNA introns, odd ribosomes, and small enigmatic genomes across a large radiation of phyla.</title>
        <authorList>
            <person name="Brown C.T."/>
            <person name="Hug L.A."/>
            <person name="Thomas B.C."/>
            <person name="Sharon I."/>
            <person name="Castelle C.J."/>
            <person name="Singh A."/>
            <person name="Wilkins M.J."/>
            <person name="Williams K.H."/>
            <person name="Banfield J.F."/>
        </authorList>
    </citation>
    <scope>NUCLEOTIDE SEQUENCE [LARGE SCALE GENOMIC DNA]</scope>
</reference>
<evidence type="ECO:0000259" key="2">
    <source>
        <dbReference type="Pfam" id="PF12728"/>
    </source>
</evidence>
<proteinExistence type="predicted"/>
<protein>
    <recommendedName>
        <fullName evidence="2">Helix-turn-helix domain-containing protein</fullName>
    </recommendedName>
</protein>
<sequence>MTKISSSAKVKYTTVYTLEIKNMSELIRLSISEAARLFGINSQTIRRAIKNQEITYVVVLGRYQLNFESVLKWSQNNNKRRNKMAQKGIGQFVDRWKIGNKLYSPNPKSVKKKTPPSFLS</sequence>
<dbReference type="Proteomes" id="UP000034911">
    <property type="component" value="Unassembled WGS sequence"/>
</dbReference>
<dbReference type="Pfam" id="PF12728">
    <property type="entry name" value="HTH_17"/>
    <property type="match status" value="1"/>
</dbReference>
<feature type="domain" description="Helix-turn-helix" evidence="2">
    <location>
        <begin position="29"/>
        <end position="76"/>
    </location>
</feature>
<organism evidence="3 4">
    <name type="scientific">Candidatus Magasanikbacteria bacterium GW2011_GWC2_45_8</name>
    <dbReference type="NCBI Taxonomy" id="1619050"/>
    <lineage>
        <taxon>Bacteria</taxon>
        <taxon>Candidatus Magasanikiibacteriota</taxon>
    </lineage>
</organism>
<evidence type="ECO:0000313" key="4">
    <source>
        <dbReference type="Proteomes" id="UP000034911"/>
    </source>
</evidence>